<organism evidence="2 3">
    <name type="scientific">Prorocentrum cordatum</name>
    <dbReference type="NCBI Taxonomy" id="2364126"/>
    <lineage>
        <taxon>Eukaryota</taxon>
        <taxon>Sar</taxon>
        <taxon>Alveolata</taxon>
        <taxon>Dinophyceae</taxon>
        <taxon>Prorocentrales</taxon>
        <taxon>Prorocentraceae</taxon>
        <taxon>Prorocentrum</taxon>
    </lineage>
</organism>
<evidence type="ECO:0000259" key="1">
    <source>
        <dbReference type="Pfam" id="PF16313"/>
    </source>
</evidence>
<keyword evidence="3" id="KW-1185">Reference proteome</keyword>
<feature type="domain" description="EcxA zinc-binding" evidence="1">
    <location>
        <begin position="14"/>
        <end position="222"/>
    </location>
</feature>
<accession>A0ABN9VJS1</accession>
<dbReference type="InterPro" id="IPR032534">
    <property type="entry name" value="EcxA_zinc-bd"/>
</dbReference>
<dbReference type="EMBL" id="CAUYUJ010017158">
    <property type="protein sequence ID" value="CAK0872310.1"/>
    <property type="molecule type" value="Genomic_DNA"/>
</dbReference>
<name>A0ABN9VJS1_9DINO</name>
<dbReference type="Proteomes" id="UP001189429">
    <property type="component" value="Unassembled WGS sequence"/>
</dbReference>
<evidence type="ECO:0000313" key="2">
    <source>
        <dbReference type="EMBL" id="CAK0872310.1"/>
    </source>
</evidence>
<gene>
    <name evidence="2" type="ORF">PCOR1329_LOCUS57811</name>
</gene>
<reference evidence="2" key="1">
    <citation type="submission" date="2023-10" db="EMBL/GenBank/DDBJ databases">
        <authorList>
            <person name="Chen Y."/>
            <person name="Shah S."/>
            <person name="Dougan E. K."/>
            <person name="Thang M."/>
            <person name="Chan C."/>
        </authorList>
    </citation>
    <scope>NUCLEOTIDE SEQUENCE [LARGE SCALE GENOMIC DNA]</scope>
</reference>
<proteinExistence type="predicted"/>
<protein>
    <recommendedName>
        <fullName evidence="1">EcxA zinc-binding domain-containing protein</fullName>
    </recommendedName>
</protein>
<comment type="caution">
    <text evidence="2">The sequence shown here is derived from an EMBL/GenBank/DDBJ whole genome shotgun (WGS) entry which is preliminary data.</text>
</comment>
<sequence length="364" mass="38862">MEAGDRCCAPPAAVAAWAALYESANFTFATDEDADSFDPYTRRRIRHDEDAVEVARGAAVPGKRGPAVLYEPAQCLPAGVPEAVAGETLQRLVQTGTIAAQGLVSFVGGVTVSRSRPPAGCRGEDCAQQQVRAVPAAELKSALDQLFGFLRTFPEVDVADLLKIALVGESLDDDLGSFLSFQPWDLRGVMLKAKARILGAMLQPSRLSRVRFAEDTREQREPPFSDGEPPLDPLGPVAALLEMASRQLLGVGEGKWAFEGSQAGSAAFTPDDQERLKKMIGDPDVQDLQLLYLESLVAAGAGGRGRVPYVDTAVTGEIVRLWGILEKVYASITEDASVSLRGSSEIGFLTEAFRILGPARGFLG</sequence>
<evidence type="ECO:0000313" key="3">
    <source>
        <dbReference type="Proteomes" id="UP001189429"/>
    </source>
</evidence>
<dbReference type="Pfam" id="PF16313">
    <property type="entry name" value="DUF4953"/>
    <property type="match status" value="1"/>
</dbReference>